<evidence type="ECO:0000256" key="4">
    <source>
        <dbReference type="ARBA" id="ARBA00023157"/>
    </source>
</evidence>
<evidence type="ECO:0000256" key="1">
    <source>
        <dbReference type="ARBA" id="ARBA00005791"/>
    </source>
</evidence>
<evidence type="ECO:0000259" key="6">
    <source>
        <dbReference type="PROSITE" id="PS51352"/>
    </source>
</evidence>
<dbReference type="Pfam" id="PF13462">
    <property type="entry name" value="Thioredoxin_4"/>
    <property type="match status" value="3"/>
</dbReference>
<dbReference type="RefSeq" id="WP_394832925.1">
    <property type="nucleotide sequence ID" value="NZ_CP089929.1"/>
</dbReference>
<keyword evidence="3" id="KW-0560">Oxidoreductase</keyword>
<dbReference type="PANTHER" id="PTHR13887">
    <property type="entry name" value="GLUTATHIONE S-TRANSFERASE KAPPA"/>
    <property type="match status" value="1"/>
</dbReference>
<proteinExistence type="inferred from homology"/>
<dbReference type="PANTHER" id="PTHR13887:SF14">
    <property type="entry name" value="DISULFIDE BOND FORMATION PROTEIN D"/>
    <property type="match status" value="1"/>
</dbReference>
<keyword evidence="8" id="KW-1185">Reference proteome</keyword>
<evidence type="ECO:0000313" key="7">
    <source>
        <dbReference type="EMBL" id="WXB03295.1"/>
    </source>
</evidence>
<protein>
    <submittedName>
        <fullName evidence="7">Thioredoxin domain-containing protein</fullName>
    </submittedName>
</protein>
<keyword evidence="2" id="KW-0732">Signal</keyword>
<comment type="similarity">
    <text evidence="1">Belongs to the thioredoxin family. DsbA subfamily.</text>
</comment>
<evidence type="ECO:0000313" key="8">
    <source>
        <dbReference type="Proteomes" id="UP001374803"/>
    </source>
</evidence>
<dbReference type="PROSITE" id="PS51352">
    <property type="entry name" value="THIOREDOXIN_2"/>
    <property type="match status" value="2"/>
</dbReference>
<gene>
    <name evidence="7" type="ORF">LVJ94_41135</name>
</gene>
<keyword evidence="4" id="KW-1015">Disulfide bond</keyword>
<dbReference type="InterPro" id="IPR012336">
    <property type="entry name" value="Thioredoxin-like_fold"/>
</dbReference>
<organism evidence="7 8">
    <name type="scientific">Pendulispora rubella</name>
    <dbReference type="NCBI Taxonomy" id="2741070"/>
    <lineage>
        <taxon>Bacteria</taxon>
        <taxon>Pseudomonadati</taxon>
        <taxon>Myxococcota</taxon>
        <taxon>Myxococcia</taxon>
        <taxon>Myxococcales</taxon>
        <taxon>Sorangiineae</taxon>
        <taxon>Pendulisporaceae</taxon>
        <taxon>Pendulispora</taxon>
    </lineage>
</organism>
<feature type="domain" description="Thioredoxin" evidence="6">
    <location>
        <begin position="454"/>
        <end position="646"/>
    </location>
</feature>
<name>A0ABZ2KYX9_9BACT</name>
<evidence type="ECO:0000256" key="3">
    <source>
        <dbReference type="ARBA" id="ARBA00023002"/>
    </source>
</evidence>
<dbReference type="PROSITE" id="PS51257">
    <property type="entry name" value="PROKAR_LIPOPROTEIN"/>
    <property type="match status" value="1"/>
</dbReference>
<keyword evidence="5" id="KW-0676">Redox-active center</keyword>
<dbReference type="Gene3D" id="3.40.30.10">
    <property type="entry name" value="Glutaredoxin"/>
    <property type="match status" value="3"/>
</dbReference>
<dbReference type="Proteomes" id="UP001374803">
    <property type="component" value="Chromosome"/>
</dbReference>
<evidence type="ECO:0000256" key="5">
    <source>
        <dbReference type="ARBA" id="ARBA00023284"/>
    </source>
</evidence>
<dbReference type="InterPro" id="IPR036249">
    <property type="entry name" value="Thioredoxin-like_sf"/>
</dbReference>
<sequence>MTIARFARVASLALLFGILGCKSKPPMGASAPAHAGEVGEAAGAAEARIWIPLDETTPLRGPATAAVTLVVFCDFQSPYCARITEHLQGLRREYGAALRIQYRHNPLPIYPDSQLAGEASAAAAEQGKFWAYHDTLFKHQNALDRASLERYGQELGLDMDRFRDAIASERARLKVDGDSILAANIQVRGAPVLFVNGRPVRGLRDHATYKRVIDEELVVANALLKEGTPPKSLYQRIAHVPPSDSTLQHDKHEGIPPANPNTVYKVDLGESPTRGPADAKVTVVLWSDFECERCGSFEKELDAVAAAYPRDVRIVWKFRPIPDHPAVMLASEAALAAGREGKFWPMHDLLFANPAFDRDRLEGYARKLKLDMARFREALDDRPYTEHVSRDLELSENLAIRNLPALFINGRRLAHGEGKFTAAEVRILVAEEMKHAERLLDQGISSARLYEHIIAGGDPGAGFRPEERPPLPKGSYPVDVGSSPIRGPQNAPVTIVTFSDFQCPYCSRLERTLDQLRNQYGDAIRVVWKDAPSTDIHPDAMGAHVAARAAAEQGRFWEMHDKIFSRPYVLGRGMLERHAASLGLDMDRFRSALDSGKFEPAVREDTDYGVSLAGPVGTPAVFVNGQLVPGALPIETFRRVIDEALQREAR</sequence>
<evidence type="ECO:0000256" key="2">
    <source>
        <dbReference type="ARBA" id="ARBA00022729"/>
    </source>
</evidence>
<accession>A0ABZ2KYX9</accession>
<dbReference type="SUPFAM" id="SSF52833">
    <property type="entry name" value="Thioredoxin-like"/>
    <property type="match status" value="3"/>
</dbReference>
<dbReference type="InterPro" id="IPR013766">
    <property type="entry name" value="Thioredoxin_domain"/>
</dbReference>
<dbReference type="EMBL" id="CP089983">
    <property type="protein sequence ID" value="WXB03295.1"/>
    <property type="molecule type" value="Genomic_DNA"/>
</dbReference>
<feature type="domain" description="Thioredoxin" evidence="6">
    <location>
        <begin position="25"/>
        <end position="218"/>
    </location>
</feature>
<reference evidence="7" key="1">
    <citation type="submission" date="2021-12" db="EMBL/GenBank/DDBJ databases">
        <title>Discovery of the Pendulisporaceae a myxobacterial family with distinct sporulation behavior and unique specialized metabolism.</title>
        <authorList>
            <person name="Garcia R."/>
            <person name="Popoff A."/>
            <person name="Bader C.D."/>
            <person name="Loehr J."/>
            <person name="Walesch S."/>
            <person name="Walt C."/>
            <person name="Boldt J."/>
            <person name="Bunk B."/>
            <person name="Haeckl F.J.F.P.J."/>
            <person name="Gunesch A.P."/>
            <person name="Birkelbach J."/>
            <person name="Nuebel U."/>
            <person name="Pietschmann T."/>
            <person name="Bach T."/>
            <person name="Mueller R."/>
        </authorList>
    </citation>
    <scope>NUCLEOTIDE SEQUENCE</scope>
    <source>
        <strain evidence="7">MSr11367</strain>
    </source>
</reference>